<keyword evidence="3" id="KW-0663">Pyridoxal phosphate</keyword>
<evidence type="ECO:0000313" key="5">
    <source>
        <dbReference type="Proteomes" id="UP000015454"/>
    </source>
</evidence>
<evidence type="ECO:0008006" key="6">
    <source>
        <dbReference type="Google" id="ProtNLM"/>
    </source>
</evidence>
<accession>T0GDC1</accession>
<dbReference type="PIRSF" id="PIRSF006278">
    <property type="entry name" value="ACCD_DCysDesulf"/>
    <property type="match status" value="1"/>
</dbReference>
<dbReference type="SUPFAM" id="SSF53686">
    <property type="entry name" value="Tryptophan synthase beta subunit-like PLP-dependent enzymes"/>
    <property type="match status" value="1"/>
</dbReference>
<comment type="similarity">
    <text evidence="2">Belongs to the ACC deaminase/D-cysteine desulfhydrase family.</text>
</comment>
<comment type="cofactor">
    <cofactor evidence="1">
        <name>pyridoxal 5'-phosphate</name>
        <dbReference type="ChEBI" id="CHEBI:597326"/>
    </cofactor>
</comment>
<dbReference type="PANTHER" id="PTHR43780:SF2">
    <property type="entry name" value="1-AMINOCYCLOPROPANE-1-CARBOXYLATE DEAMINASE-RELATED"/>
    <property type="match status" value="1"/>
</dbReference>
<dbReference type="InterPro" id="IPR036052">
    <property type="entry name" value="TrpB-like_PALP_sf"/>
</dbReference>
<keyword evidence="5" id="KW-1185">Reference proteome</keyword>
<dbReference type="EMBL" id="AHMO02000011">
    <property type="protein sequence ID" value="EQA43413.1"/>
    <property type="molecule type" value="Genomic_DNA"/>
</dbReference>
<dbReference type="Gene3D" id="3.40.50.1100">
    <property type="match status" value="2"/>
</dbReference>
<sequence>MFLKLPKRFYGASPVQFLYKIDKSEVFVKREDRLFFSQGTKIRKLLGIYRRLATYLPSEKIQNVVLQGNIHSNAILAGILFFRWLGTPTKIIGYSRNLQLRSPASILAERFSEVVIYPTRREWEHRILELPADVRGGTMLRLDRIDGDVEVPTNGMQILLPEYLFCQNALNGLAPLWDEIDPKEFDCIVLDVGSGITWLSALEWNRLPVFGVTLGLSKRKMQVWMESHRAGLDLKQIAIPYDSLIEPKAELPFASFSFGETESWHDKAKQLWKKTGIYFESVYACKTLSVLESMVLKGKLEGRILYIYQGGILQNFSTDALSE</sequence>
<evidence type="ECO:0000256" key="2">
    <source>
        <dbReference type="ARBA" id="ARBA00008639"/>
    </source>
</evidence>
<protein>
    <recommendedName>
        <fullName evidence="6">1-aminocyclopropane-1-carboxylate deaminase</fullName>
    </recommendedName>
</protein>
<evidence type="ECO:0000256" key="3">
    <source>
        <dbReference type="ARBA" id="ARBA00022898"/>
    </source>
</evidence>
<name>T0GDC1_9LEPT</name>
<dbReference type="GO" id="GO:0019148">
    <property type="term" value="F:D-cysteine desulfhydrase activity"/>
    <property type="evidence" value="ECO:0007669"/>
    <property type="project" value="TreeGrafter"/>
</dbReference>
<evidence type="ECO:0000256" key="1">
    <source>
        <dbReference type="ARBA" id="ARBA00001933"/>
    </source>
</evidence>
<reference evidence="4" key="1">
    <citation type="submission" date="2013-05" db="EMBL/GenBank/DDBJ databases">
        <authorList>
            <person name="Harkins D.M."/>
            <person name="Durkin A.S."/>
            <person name="Brinkac L.M."/>
            <person name="Haft D.H."/>
            <person name="Selengut J.D."/>
            <person name="Sanka R."/>
            <person name="DePew J."/>
            <person name="Purushe J."/>
            <person name="Hartskeerl R.A."/>
            <person name="Ahmed A."/>
            <person name="van der Linden H."/>
            <person name="Goris M.G.A."/>
            <person name="Vinetz J.M."/>
            <person name="Sutton G.G."/>
            <person name="Nierman W.C."/>
            <person name="Fouts D.E."/>
        </authorList>
    </citation>
    <scope>NUCLEOTIDE SEQUENCE [LARGE SCALE GENOMIC DNA]</scope>
    <source>
        <strain evidence="4">5399</strain>
    </source>
</reference>
<dbReference type="STRING" id="1049789.LEP1GSC050_1546"/>
<dbReference type="OrthoDB" id="346024at2"/>
<dbReference type="PANTHER" id="PTHR43780">
    <property type="entry name" value="1-AMINOCYCLOPROPANE-1-CARBOXYLATE DEAMINASE-RELATED"/>
    <property type="match status" value="1"/>
</dbReference>
<organism evidence="4 5">
    <name type="scientific">Leptospira broomii serovar Hurstbridge str. 5399</name>
    <dbReference type="NCBI Taxonomy" id="1049789"/>
    <lineage>
        <taxon>Bacteria</taxon>
        <taxon>Pseudomonadati</taxon>
        <taxon>Spirochaetota</taxon>
        <taxon>Spirochaetia</taxon>
        <taxon>Leptospirales</taxon>
        <taxon>Leptospiraceae</taxon>
        <taxon>Leptospira</taxon>
    </lineage>
</organism>
<evidence type="ECO:0000313" key="4">
    <source>
        <dbReference type="EMBL" id="EQA43413.1"/>
    </source>
</evidence>
<gene>
    <name evidence="4" type="ORF">LEP1GSC050_1546</name>
</gene>
<comment type="caution">
    <text evidence="4">The sequence shown here is derived from an EMBL/GenBank/DDBJ whole genome shotgun (WGS) entry which is preliminary data.</text>
</comment>
<dbReference type="AlphaFoldDB" id="T0GDC1"/>
<dbReference type="InterPro" id="IPR027278">
    <property type="entry name" value="ACCD_DCysDesulf"/>
</dbReference>
<dbReference type="RefSeq" id="WP_010569956.1">
    <property type="nucleotide sequence ID" value="NZ_AHMO02000011.1"/>
</dbReference>
<dbReference type="Proteomes" id="UP000015454">
    <property type="component" value="Unassembled WGS sequence"/>
</dbReference>
<proteinExistence type="inferred from homology"/>